<sequence length="72" mass="8096">MEQFVNTVMDLVGAASRLTLHSSAIDLLNVLVGLGGLALVAVILLIHESHWPAQRHAHTADHARHWWMHHRH</sequence>
<proteinExistence type="predicted"/>
<dbReference type="Proteomes" id="UP000035963">
    <property type="component" value="Unassembled WGS sequence"/>
</dbReference>
<protein>
    <submittedName>
        <fullName evidence="2">Uncharacterized protein</fullName>
    </submittedName>
</protein>
<evidence type="ECO:0000256" key="1">
    <source>
        <dbReference type="SAM" id="Phobius"/>
    </source>
</evidence>
<dbReference type="PATRIC" id="fig|908627.4.peg.3665"/>
<keyword evidence="1" id="KW-0472">Membrane</keyword>
<keyword evidence="3" id="KW-1185">Reference proteome</keyword>
<accession>A0A0J1CXP7</accession>
<evidence type="ECO:0000313" key="3">
    <source>
        <dbReference type="Proteomes" id="UP000035963"/>
    </source>
</evidence>
<dbReference type="EMBL" id="AEJF01000105">
    <property type="protein sequence ID" value="KLU25121.1"/>
    <property type="molecule type" value="Genomic_DNA"/>
</dbReference>
<gene>
    <name evidence="2" type="ORF">EOS_16395</name>
</gene>
<feature type="transmembrane region" description="Helical" evidence="1">
    <location>
        <begin position="27"/>
        <end position="46"/>
    </location>
</feature>
<keyword evidence="1" id="KW-1133">Transmembrane helix</keyword>
<dbReference type="RefSeq" id="WP_047847724.1">
    <property type="nucleotide sequence ID" value="NZ_AEJF01000105.1"/>
</dbReference>
<name>A0A0J1CXP7_9BURK</name>
<evidence type="ECO:0000313" key="2">
    <source>
        <dbReference type="EMBL" id="KLU25121.1"/>
    </source>
</evidence>
<comment type="caution">
    <text evidence="2">The sequence shown here is derived from an EMBL/GenBank/DDBJ whole genome shotgun (WGS) entry which is preliminary data.</text>
</comment>
<dbReference type="AlphaFoldDB" id="A0A0J1CXP7"/>
<reference evidence="2 3" key="1">
    <citation type="journal article" date="2015" name="Genome Announc.">
        <title>Draft Genome Sequence of Burkholderia sp. Strain PML1(12), an Ectomycorrhizosphere-Inhabiting Bacterium with Effective Mineral-Weathering Ability.</title>
        <authorList>
            <person name="Uroz S."/>
            <person name="Oger P."/>
        </authorList>
    </citation>
    <scope>NUCLEOTIDE SEQUENCE [LARGE SCALE GENOMIC DNA]</scope>
    <source>
        <strain evidence="3">PML1(12)</strain>
    </source>
</reference>
<keyword evidence="1" id="KW-0812">Transmembrane</keyword>
<organism evidence="2 3">
    <name type="scientific">Caballeronia mineralivorans PML1(12)</name>
    <dbReference type="NCBI Taxonomy" id="908627"/>
    <lineage>
        <taxon>Bacteria</taxon>
        <taxon>Pseudomonadati</taxon>
        <taxon>Pseudomonadota</taxon>
        <taxon>Betaproteobacteria</taxon>
        <taxon>Burkholderiales</taxon>
        <taxon>Burkholderiaceae</taxon>
        <taxon>Caballeronia</taxon>
    </lineage>
</organism>